<evidence type="ECO:0000256" key="2">
    <source>
        <dbReference type="ARBA" id="ARBA00022692"/>
    </source>
</evidence>
<dbReference type="RefSeq" id="WP_183096749.1">
    <property type="nucleotide sequence ID" value="NZ_CP014137.1"/>
</dbReference>
<dbReference type="AlphaFoldDB" id="A0AAE8JPQ8"/>
<comment type="caution">
    <text evidence="8">The sequence shown here is derived from an EMBL/GenBank/DDBJ whole genome shotgun (WGS) entry which is preliminary data.</text>
</comment>
<keyword evidence="3 7" id="KW-1133">Transmembrane helix</keyword>
<keyword evidence="2 7" id="KW-0812">Transmembrane</keyword>
<reference evidence="8 9" key="1">
    <citation type="submission" date="2016-09" db="EMBL/GenBank/DDBJ databases">
        <authorList>
            <person name="Doonan J."/>
            <person name="Pachebat J.A."/>
            <person name="Golyshin P.N."/>
            <person name="Denman S."/>
            <person name="Mcdonald J.E."/>
        </authorList>
    </citation>
    <scope>NUCLEOTIDE SEQUENCE [LARGE SCALE GENOMIC DNA]</scope>
    <source>
        <strain evidence="8 9">FRB141</strain>
    </source>
</reference>
<dbReference type="GO" id="GO:0009425">
    <property type="term" value="C:bacterial-type flagellum basal body"/>
    <property type="evidence" value="ECO:0007669"/>
    <property type="project" value="UniProtKB-SubCell"/>
</dbReference>
<dbReference type="InterPro" id="IPR022781">
    <property type="entry name" value="Flagellar_biosynth_FliO"/>
</dbReference>
<evidence type="ECO:0000256" key="6">
    <source>
        <dbReference type="ARBA" id="ARBA00037937"/>
    </source>
</evidence>
<evidence type="ECO:0000256" key="3">
    <source>
        <dbReference type="ARBA" id="ARBA00022989"/>
    </source>
</evidence>
<evidence type="ECO:0000256" key="5">
    <source>
        <dbReference type="ARBA" id="ARBA00023143"/>
    </source>
</evidence>
<comment type="similarity">
    <text evidence="6 7">Belongs to the FliO/MopB family.</text>
</comment>
<sequence>MTTLQTPPSHTATTGQPSTLAAAPPLTGHMLLTQVGSVLGGILLLILLIAWLVRKLGFAPQAKQNKLLKVVSSCPVGQRERVVIVEVDDTWLVLGVTAQQITQLHTLPARQTDSNASTGEIKPVDFQQLFKKVLKRPEKSE</sequence>
<gene>
    <name evidence="8" type="ORF">BIY26_00160</name>
</gene>
<evidence type="ECO:0000256" key="1">
    <source>
        <dbReference type="ARBA" id="ARBA00022475"/>
    </source>
</evidence>
<evidence type="ECO:0000313" key="9">
    <source>
        <dbReference type="Proteomes" id="UP000285972"/>
    </source>
</evidence>
<organism evidence="8 9">
    <name type="scientific">Brenneria goodwinii</name>
    <dbReference type="NCBI Taxonomy" id="1109412"/>
    <lineage>
        <taxon>Bacteria</taxon>
        <taxon>Pseudomonadati</taxon>
        <taxon>Pseudomonadota</taxon>
        <taxon>Gammaproteobacteria</taxon>
        <taxon>Enterobacterales</taxon>
        <taxon>Pectobacteriaceae</taxon>
        <taxon>Brenneria</taxon>
    </lineage>
</organism>
<dbReference type="PANTHER" id="PTHR38766:SF1">
    <property type="entry name" value="FLAGELLAR PROTEIN FLIO"/>
    <property type="match status" value="1"/>
</dbReference>
<name>A0AAE8JPQ8_9GAMM</name>
<keyword evidence="8" id="KW-0969">Cilium</keyword>
<evidence type="ECO:0000256" key="4">
    <source>
        <dbReference type="ARBA" id="ARBA00023136"/>
    </source>
</evidence>
<keyword evidence="5 7" id="KW-0975">Bacterial flagellum</keyword>
<dbReference type="Pfam" id="PF04347">
    <property type="entry name" value="FliO"/>
    <property type="match status" value="1"/>
</dbReference>
<evidence type="ECO:0000256" key="7">
    <source>
        <dbReference type="RuleBase" id="RU362064"/>
    </source>
</evidence>
<dbReference type="Proteomes" id="UP000285972">
    <property type="component" value="Unassembled WGS sequence"/>
</dbReference>
<dbReference type="GeneID" id="70907092"/>
<comment type="subcellular location">
    <subcellularLocation>
        <location evidence="7">Cell membrane</location>
    </subcellularLocation>
    <subcellularLocation>
        <location evidence="7">Bacterial flagellum basal body</location>
    </subcellularLocation>
</comment>
<dbReference type="InterPro" id="IPR052205">
    <property type="entry name" value="FliO/MopB"/>
</dbReference>
<evidence type="ECO:0000313" key="8">
    <source>
        <dbReference type="EMBL" id="RLM29471.1"/>
    </source>
</evidence>
<protein>
    <recommendedName>
        <fullName evidence="7">Flagellar protein</fullName>
    </recommendedName>
</protein>
<dbReference type="EMBL" id="MJLX01000001">
    <property type="protein sequence ID" value="RLM29471.1"/>
    <property type="molecule type" value="Genomic_DNA"/>
</dbReference>
<keyword evidence="8" id="KW-0966">Cell projection</keyword>
<proteinExistence type="inferred from homology"/>
<keyword evidence="1 7" id="KW-1003">Cell membrane</keyword>
<accession>A0AAE8JPQ8</accession>
<dbReference type="KEGG" id="bgj:AWC36_09800"/>
<keyword evidence="4 7" id="KW-0472">Membrane</keyword>
<dbReference type="NCBIfam" id="TIGR03500">
    <property type="entry name" value="FliO_TIGR"/>
    <property type="match status" value="1"/>
</dbReference>
<dbReference type="GO" id="GO:0044781">
    <property type="term" value="P:bacterial-type flagellum organization"/>
    <property type="evidence" value="ECO:0007669"/>
    <property type="project" value="UniProtKB-UniRule"/>
</dbReference>
<dbReference type="PANTHER" id="PTHR38766">
    <property type="entry name" value="FLAGELLAR PROTEIN FLIO"/>
    <property type="match status" value="1"/>
</dbReference>
<feature type="transmembrane region" description="Helical" evidence="7">
    <location>
        <begin position="31"/>
        <end position="53"/>
    </location>
</feature>
<dbReference type="GO" id="GO:0005886">
    <property type="term" value="C:plasma membrane"/>
    <property type="evidence" value="ECO:0007669"/>
    <property type="project" value="UniProtKB-SubCell"/>
</dbReference>
<keyword evidence="8" id="KW-0282">Flagellum</keyword>